<dbReference type="Gene3D" id="1.10.287.130">
    <property type="match status" value="1"/>
</dbReference>
<dbReference type="InterPro" id="IPR003594">
    <property type="entry name" value="HATPase_dom"/>
</dbReference>
<dbReference type="GO" id="GO:0005524">
    <property type="term" value="F:ATP binding"/>
    <property type="evidence" value="ECO:0007669"/>
    <property type="project" value="UniProtKB-KW"/>
</dbReference>
<evidence type="ECO:0000256" key="2">
    <source>
        <dbReference type="ARBA" id="ARBA00012438"/>
    </source>
</evidence>
<dbReference type="EC" id="2.7.13.3" evidence="2"/>
<evidence type="ECO:0000256" key="7">
    <source>
        <dbReference type="ARBA" id="ARBA00022840"/>
    </source>
</evidence>
<dbReference type="InterPro" id="IPR036890">
    <property type="entry name" value="HATPase_C_sf"/>
</dbReference>
<evidence type="ECO:0000313" key="12">
    <source>
        <dbReference type="Proteomes" id="UP000233343"/>
    </source>
</evidence>
<evidence type="ECO:0000256" key="4">
    <source>
        <dbReference type="ARBA" id="ARBA00022679"/>
    </source>
</evidence>
<comment type="catalytic activity">
    <reaction evidence="1">
        <text>ATP + protein L-histidine = ADP + protein N-phospho-L-histidine.</text>
        <dbReference type="EC" id="2.7.13.3"/>
    </reaction>
</comment>
<dbReference type="PRINTS" id="PR00344">
    <property type="entry name" value="BCTRLSENSOR"/>
</dbReference>
<dbReference type="RefSeq" id="WP_066195105.1">
    <property type="nucleotide sequence ID" value="NZ_JAFDQP010000008.1"/>
</dbReference>
<comment type="caution">
    <text evidence="11">The sequence shown here is derived from an EMBL/GenBank/DDBJ whole genome shotgun (WGS) entry which is preliminary data.</text>
</comment>
<keyword evidence="7" id="KW-0067">ATP-binding</keyword>
<keyword evidence="9" id="KW-0472">Membrane</keyword>
<keyword evidence="3" id="KW-0597">Phosphoprotein</keyword>
<protein>
    <recommendedName>
        <fullName evidence="2">histidine kinase</fullName>
        <ecNumber evidence="2">2.7.13.3</ecNumber>
    </recommendedName>
</protein>
<keyword evidence="5" id="KW-0547">Nucleotide-binding</keyword>
<dbReference type="Proteomes" id="UP000233343">
    <property type="component" value="Unassembled WGS sequence"/>
</dbReference>
<dbReference type="InterPro" id="IPR005467">
    <property type="entry name" value="His_kinase_dom"/>
</dbReference>
<dbReference type="SUPFAM" id="SSF47384">
    <property type="entry name" value="Homodimeric domain of signal transducing histidine kinase"/>
    <property type="match status" value="1"/>
</dbReference>
<dbReference type="PANTHER" id="PTHR43065">
    <property type="entry name" value="SENSOR HISTIDINE KINASE"/>
    <property type="match status" value="1"/>
</dbReference>
<keyword evidence="12" id="KW-1185">Reference proteome</keyword>
<dbReference type="Pfam" id="PF00512">
    <property type="entry name" value="HisKA"/>
    <property type="match status" value="1"/>
</dbReference>
<evidence type="ECO:0000313" key="11">
    <source>
        <dbReference type="EMBL" id="PKG27917.1"/>
    </source>
</evidence>
<evidence type="ECO:0000256" key="8">
    <source>
        <dbReference type="ARBA" id="ARBA00023012"/>
    </source>
</evidence>
<dbReference type="SMART" id="SM00388">
    <property type="entry name" value="HisKA"/>
    <property type="match status" value="1"/>
</dbReference>
<feature type="transmembrane region" description="Helical" evidence="9">
    <location>
        <begin position="129"/>
        <end position="147"/>
    </location>
</feature>
<dbReference type="Pfam" id="PF02518">
    <property type="entry name" value="HATPase_c"/>
    <property type="match status" value="1"/>
</dbReference>
<dbReference type="Gene3D" id="3.30.565.10">
    <property type="entry name" value="Histidine kinase-like ATPase, C-terminal domain"/>
    <property type="match status" value="1"/>
</dbReference>
<keyword evidence="9" id="KW-1133">Transmembrane helix</keyword>
<name>A0A2N0ZEJ2_9BACI</name>
<evidence type="ECO:0000256" key="6">
    <source>
        <dbReference type="ARBA" id="ARBA00022777"/>
    </source>
</evidence>
<dbReference type="InterPro" id="IPR004358">
    <property type="entry name" value="Sig_transdc_His_kin-like_C"/>
</dbReference>
<sequence length="417" mass="46832">MEITSHFFLNLSLLTIILFISLVWIEKNVKFNYSKTAAFFCLSVMIWICFLFSYEPEPGILLDLRIIPVVLGGLYVGVGPLLAVFVILLRFFYGVNAGFVFTVIEYILLSVIFWYLYPKFWAMSAHKRISFSVVLTIGISLITLIFFELSSAGVNQFDIWFALFVIPPLGVGMAVYIIEFVIKTIDMQQKLIITEKLEAVEQMGAAISHEIRNPLTAASGFVQLLKEQALPAQKRIEYLEIVQSELESAERVIQNYLTFSKPSLDSIEEIAVKRELTHVISILKPIANQNSVEFITNFAILGIIEGDKQKFQQCFLNVIKNAIESMPRGGQLYINSIYTNSQIIIEIKDTGSGMTDDQIKRLGEPYYSTKGAKGTGLGMMVVFSIARAMKGTIKVKSKVGEGTTFTFIFPNVYPSSS</sequence>
<evidence type="ECO:0000256" key="3">
    <source>
        <dbReference type="ARBA" id="ARBA00022553"/>
    </source>
</evidence>
<dbReference type="SUPFAM" id="SSF55874">
    <property type="entry name" value="ATPase domain of HSP90 chaperone/DNA topoisomerase II/histidine kinase"/>
    <property type="match status" value="1"/>
</dbReference>
<dbReference type="GO" id="GO:0000155">
    <property type="term" value="F:phosphorelay sensor kinase activity"/>
    <property type="evidence" value="ECO:0007669"/>
    <property type="project" value="InterPro"/>
</dbReference>
<keyword evidence="6 11" id="KW-0418">Kinase</keyword>
<feature type="transmembrane region" description="Helical" evidence="9">
    <location>
        <begin position="66"/>
        <end position="93"/>
    </location>
</feature>
<feature type="transmembrane region" description="Helical" evidence="9">
    <location>
        <begin position="7"/>
        <end position="25"/>
    </location>
</feature>
<keyword evidence="4" id="KW-0808">Transferase</keyword>
<dbReference type="PANTHER" id="PTHR43065:SF46">
    <property type="entry name" value="C4-DICARBOXYLATE TRANSPORT SENSOR PROTEIN DCTB"/>
    <property type="match status" value="1"/>
</dbReference>
<feature type="domain" description="Histidine kinase" evidence="10">
    <location>
        <begin position="206"/>
        <end position="413"/>
    </location>
</feature>
<feature type="transmembrane region" description="Helical" evidence="9">
    <location>
        <begin position="37"/>
        <end position="54"/>
    </location>
</feature>
<organism evidence="11 12">
    <name type="scientific">Cytobacillus horneckiae</name>
    <dbReference type="NCBI Taxonomy" id="549687"/>
    <lineage>
        <taxon>Bacteria</taxon>
        <taxon>Bacillati</taxon>
        <taxon>Bacillota</taxon>
        <taxon>Bacilli</taxon>
        <taxon>Bacillales</taxon>
        <taxon>Bacillaceae</taxon>
        <taxon>Cytobacillus</taxon>
    </lineage>
</organism>
<keyword evidence="9" id="KW-0812">Transmembrane</keyword>
<evidence type="ECO:0000256" key="9">
    <source>
        <dbReference type="SAM" id="Phobius"/>
    </source>
</evidence>
<feature type="transmembrane region" description="Helical" evidence="9">
    <location>
        <begin position="99"/>
        <end position="117"/>
    </location>
</feature>
<dbReference type="InterPro" id="IPR003661">
    <property type="entry name" value="HisK_dim/P_dom"/>
</dbReference>
<evidence type="ECO:0000256" key="5">
    <source>
        <dbReference type="ARBA" id="ARBA00022741"/>
    </source>
</evidence>
<dbReference type="InterPro" id="IPR036097">
    <property type="entry name" value="HisK_dim/P_sf"/>
</dbReference>
<dbReference type="CDD" id="cd00082">
    <property type="entry name" value="HisKA"/>
    <property type="match status" value="1"/>
</dbReference>
<evidence type="ECO:0000256" key="1">
    <source>
        <dbReference type="ARBA" id="ARBA00000085"/>
    </source>
</evidence>
<keyword evidence="8" id="KW-0902">Two-component regulatory system</keyword>
<dbReference type="SMART" id="SM00387">
    <property type="entry name" value="HATPase_c"/>
    <property type="match status" value="1"/>
</dbReference>
<dbReference type="PROSITE" id="PS50109">
    <property type="entry name" value="HIS_KIN"/>
    <property type="match status" value="1"/>
</dbReference>
<gene>
    <name evidence="11" type="ORF">CWS20_16140</name>
</gene>
<dbReference type="AlphaFoldDB" id="A0A2N0ZEJ2"/>
<dbReference type="EMBL" id="PISD01000034">
    <property type="protein sequence ID" value="PKG27917.1"/>
    <property type="molecule type" value="Genomic_DNA"/>
</dbReference>
<proteinExistence type="predicted"/>
<accession>A0A2N0ZEJ2</accession>
<feature type="transmembrane region" description="Helical" evidence="9">
    <location>
        <begin position="159"/>
        <end position="182"/>
    </location>
</feature>
<evidence type="ECO:0000259" key="10">
    <source>
        <dbReference type="PROSITE" id="PS50109"/>
    </source>
</evidence>
<reference evidence="11 12" key="1">
    <citation type="journal article" date="2010" name="Int. J. Syst. Evol. Microbiol.">
        <title>Bacillus horneckiae sp. nov., isolated from a spacecraft-assembly clean room.</title>
        <authorList>
            <person name="Vaishampayan P."/>
            <person name="Probst A."/>
            <person name="Krishnamurthi S."/>
            <person name="Ghosh S."/>
            <person name="Osman S."/>
            <person name="McDowall A."/>
            <person name="Ruckmani A."/>
            <person name="Mayilraj S."/>
            <person name="Venkateswaran K."/>
        </authorList>
    </citation>
    <scope>NUCLEOTIDE SEQUENCE [LARGE SCALE GENOMIC DNA]</scope>
    <source>
        <strain evidence="12">1PO1SC</strain>
    </source>
</reference>